<comment type="cofactor">
    <cofactor evidence="7">
        <name>Mg(2+)</name>
        <dbReference type="ChEBI" id="CHEBI:18420"/>
    </cofactor>
</comment>
<feature type="binding site" evidence="7">
    <location>
        <position position="103"/>
    </location>
    <ligand>
        <name>(6S)-NADPHX</name>
        <dbReference type="ChEBI" id="CHEBI:64076"/>
    </ligand>
</feature>
<dbReference type="PANTHER" id="PTHR12592:SF0">
    <property type="entry name" value="ATP-DEPENDENT (S)-NAD(P)H-HYDRATE DEHYDRATASE"/>
    <property type="match status" value="1"/>
</dbReference>
<dbReference type="EC" id="4.2.1.93" evidence="7"/>
<keyword evidence="3" id="KW-0521">NADP</keyword>
<evidence type="ECO:0000313" key="9">
    <source>
        <dbReference type="Proteomes" id="UP000492821"/>
    </source>
</evidence>
<keyword evidence="4 7" id="KW-0520">NAD</keyword>
<evidence type="ECO:0000256" key="2">
    <source>
        <dbReference type="ARBA" id="ARBA00022840"/>
    </source>
</evidence>
<protein>
    <recommendedName>
        <fullName evidence="7">ATP-dependent (S)-NAD(P)H-hydrate dehydratase</fullName>
        <ecNumber evidence="7">4.2.1.93</ecNumber>
    </recommendedName>
    <alternativeName>
        <fullName evidence="7">ATP-dependent NAD(P)HX dehydratase</fullName>
    </alternativeName>
</protein>
<dbReference type="AlphaFoldDB" id="A0A7E4VSE1"/>
<feature type="binding site" evidence="7">
    <location>
        <position position="228"/>
    </location>
    <ligand>
        <name>(6S)-NADPHX</name>
        <dbReference type="ChEBI" id="CHEBI:64076"/>
    </ligand>
</feature>
<dbReference type="Pfam" id="PF01256">
    <property type="entry name" value="Carb_kinase"/>
    <property type="match status" value="1"/>
</dbReference>
<feature type="domain" description="YjeF C-terminal" evidence="8">
    <location>
        <begin position="7"/>
        <end position="297"/>
    </location>
</feature>
<dbReference type="SUPFAM" id="SSF53613">
    <property type="entry name" value="Ribokinase-like"/>
    <property type="match status" value="1"/>
</dbReference>
<evidence type="ECO:0000313" key="10">
    <source>
        <dbReference type="WBParaSite" id="Pan_g2833.t1"/>
    </source>
</evidence>
<dbReference type="Proteomes" id="UP000492821">
    <property type="component" value="Unassembled WGS sequence"/>
</dbReference>
<comment type="catalytic activity">
    <reaction evidence="7">
        <text>(6S)-NADHX + ATP = ADP + phosphate + NADH + H(+)</text>
        <dbReference type="Rhea" id="RHEA:19017"/>
        <dbReference type="ChEBI" id="CHEBI:15378"/>
        <dbReference type="ChEBI" id="CHEBI:30616"/>
        <dbReference type="ChEBI" id="CHEBI:43474"/>
        <dbReference type="ChEBI" id="CHEBI:57945"/>
        <dbReference type="ChEBI" id="CHEBI:64074"/>
        <dbReference type="ChEBI" id="CHEBI:456216"/>
        <dbReference type="EC" id="4.2.1.93"/>
    </reaction>
</comment>
<organism evidence="9 10">
    <name type="scientific">Panagrellus redivivus</name>
    <name type="common">Microworm</name>
    <dbReference type="NCBI Taxonomy" id="6233"/>
    <lineage>
        <taxon>Eukaryota</taxon>
        <taxon>Metazoa</taxon>
        <taxon>Ecdysozoa</taxon>
        <taxon>Nematoda</taxon>
        <taxon>Chromadorea</taxon>
        <taxon>Rhabditida</taxon>
        <taxon>Tylenchina</taxon>
        <taxon>Panagrolaimomorpha</taxon>
        <taxon>Panagrolaimoidea</taxon>
        <taxon>Panagrolaimidae</taxon>
        <taxon>Panagrellus</taxon>
    </lineage>
</organism>
<dbReference type="GO" id="GO:0047453">
    <property type="term" value="F:ATP-dependent NAD(P)H-hydrate dehydratase activity"/>
    <property type="evidence" value="ECO:0007669"/>
    <property type="project" value="UniProtKB-UniRule"/>
</dbReference>
<dbReference type="WBParaSite" id="Pan_g2833.t1">
    <property type="protein sequence ID" value="Pan_g2833.t1"/>
    <property type="gene ID" value="Pan_g2833"/>
</dbReference>
<keyword evidence="5 7" id="KW-0456">Lyase</keyword>
<evidence type="ECO:0000256" key="4">
    <source>
        <dbReference type="ARBA" id="ARBA00023027"/>
    </source>
</evidence>
<comment type="catalytic activity">
    <reaction evidence="6 7">
        <text>(6S)-NADPHX + ATP = ADP + phosphate + NADPH + H(+)</text>
        <dbReference type="Rhea" id="RHEA:32231"/>
        <dbReference type="ChEBI" id="CHEBI:15378"/>
        <dbReference type="ChEBI" id="CHEBI:30616"/>
        <dbReference type="ChEBI" id="CHEBI:43474"/>
        <dbReference type="ChEBI" id="CHEBI:57783"/>
        <dbReference type="ChEBI" id="CHEBI:64076"/>
        <dbReference type="ChEBI" id="CHEBI:456216"/>
        <dbReference type="EC" id="4.2.1.93"/>
    </reaction>
</comment>
<dbReference type="CDD" id="cd01171">
    <property type="entry name" value="YXKO-related"/>
    <property type="match status" value="1"/>
</dbReference>
<feature type="binding site" evidence="7">
    <location>
        <begin position="218"/>
        <end position="227"/>
    </location>
    <ligand>
        <name>ATP</name>
        <dbReference type="ChEBI" id="CHEBI:30616"/>
    </ligand>
</feature>
<comment type="similarity">
    <text evidence="7">Belongs to the NnrD/CARKD family.</text>
</comment>
<dbReference type="PROSITE" id="PS51383">
    <property type="entry name" value="YJEF_C_3"/>
    <property type="match status" value="1"/>
</dbReference>
<evidence type="ECO:0000256" key="6">
    <source>
        <dbReference type="ARBA" id="ARBA00047472"/>
    </source>
</evidence>
<dbReference type="GO" id="GO:0110051">
    <property type="term" value="P:metabolite repair"/>
    <property type="evidence" value="ECO:0007669"/>
    <property type="project" value="TreeGrafter"/>
</dbReference>
<feature type="binding site" evidence="7">
    <location>
        <begin position="159"/>
        <end position="165"/>
    </location>
    <ligand>
        <name>(6S)-NADPHX</name>
        <dbReference type="ChEBI" id="CHEBI:64076"/>
    </ligand>
</feature>
<reference evidence="10" key="2">
    <citation type="submission" date="2020-10" db="UniProtKB">
        <authorList>
            <consortium name="WormBaseParasite"/>
        </authorList>
    </citation>
    <scope>IDENTIFICATION</scope>
</reference>
<reference evidence="9" key="1">
    <citation type="journal article" date="2013" name="Genetics">
        <title>The draft genome and transcriptome of Panagrellus redivivus are shaped by the harsh demands of a free-living lifestyle.</title>
        <authorList>
            <person name="Srinivasan J."/>
            <person name="Dillman A.R."/>
            <person name="Macchietto M.G."/>
            <person name="Heikkinen L."/>
            <person name="Lakso M."/>
            <person name="Fracchia K.M."/>
            <person name="Antoshechkin I."/>
            <person name="Mortazavi A."/>
            <person name="Wong G."/>
            <person name="Sternberg P.W."/>
        </authorList>
    </citation>
    <scope>NUCLEOTIDE SEQUENCE [LARGE SCALE GENOMIC DNA]</scope>
    <source>
        <strain evidence="9">MT8872</strain>
    </source>
</reference>
<dbReference type="PANTHER" id="PTHR12592">
    <property type="entry name" value="ATP-DEPENDENT (S)-NAD(P)H-HYDRATE DEHYDRATASE FAMILY MEMBER"/>
    <property type="match status" value="1"/>
</dbReference>
<dbReference type="GO" id="GO:0046496">
    <property type="term" value="P:nicotinamide nucleotide metabolic process"/>
    <property type="evidence" value="ECO:0007669"/>
    <property type="project" value="UniProtKB-UniRule"/>
</dbReference>
<accession>A0A7E4VSE1</accession>
<keyword evidence="1 7" id="KW-0547">Nucleotide-binding</keyword>
<comment type="function">
    <text evidence="7">Catalyzes the dehydration of the S-form of NAD(P)HX at the expense of ATP, which is converted to ADP. Together with NAD(P)HX epimerase, which catalyzes the epimerization of the S- and R-forms, the enzyme allows the repair of both epimers of NAD(P)HX, a damaged form of NAD(P)H that is a result of enzymatic or heat-dependent hydration.</text>
</comment>
<dbReference type="GO" id="GO:0005524">
    <property type="term" value="F:ATP binding"/>
    <property type="evidence" value="ECO:0007669"/>
    <property type="project" value="UniProtKB-KW"/>
</dbReference>
<dbReference type="Gene3D" id="3.40.1190.20">
    <property type="match status" value="1"/>
</dbReference>
<keyword evidence="7" id="KW-0597">Phosphoprotein</keyword>
<feature type="binding site" evidence="7">
    <location>
        <begin position="199"/>
        <end position="203"/>
    </location>
    <ligand>
        <name>ATP</name>
        <dbReference type="ChEBI" id="CHEBI:30616"/>
    </ligand>
</feature>
<name>A0A7E4VSE1_PANRE</name>
<dbReference type="InterPro" id="IPR000631">
    <property type="entry name" value="CARKD"/>
</dbReference>
<dbReference type="HAMAP" id="MF_01965">
    <property type="entry name" value="NADHX_dehydratase"/>
    <property type="match status" value="1"/>
</dbReference>
<evidence type="ECO:0000256" key="1">
    <source>
        <dbReference type="ARBA" id="ARBA00022741"/>
    </source>
</evidence>
<proteinExistence type="inferred from homology"/>
<keyword evidence="2 7" id="KW-0067">ATP-binding</keyword>
<dbReference type="NCBIfam" id="TIGR00196">
    <property type="entry name" value="yjeF_cterm"/>
    <property type="match status" value="1"/>
</dbReference>
<evidence type="ECO:0000259" key="8">
    <source>
        <dbReference type="PROSITE" id="PS51383"/>
    </source>
</evidence>
<evidence type="ECO:0000256" key="3">
    <source>
        <dbReference type="ARBA" id="ARBA00022857"/>
    </source>
</evidence>
<sequence length="304" mass="33122">MAENHFPEPISDYLPNLLDPKHTKGSSGKLAIIGGSPDYTGAPFYASYAPLRIGADLTYVYTVPEAATVIKSYSPDLIVLPTLDWDTIKKRIETFDGIVFGPGLGRETETLVPLLRKLIPEVRKRQDSVSLVVDADGLFLVEQDISLIKNCPNIVLTPNHREFDYLWKTVFPNDKPSESDAVGDVRKVAKELGVVVMKKGGADVISDGERIVSCSDQSTPRRCGGQGDLLAGATCLFAFWASKFPDAKACPKTRLLRGAAAASKFIRYTGLTTYEKIGRSMTASDMIKSIGSALSHFDKSGHHL</sequence>
<evidence type="ECO:0000256" key="7">
    <source>
        <dbReference type="HAMAP-Rule" id="MF_03157"/>
    </source>
</evidence>
<dbReference type="InterPro" id="IPR029056">
    <property type="entry name" value="Ribokinase-like"/>
</dbReference>
<evidence type="ECO:0000256" key="5">
    <source>
        <dbReference type="ARBA" id="ARBA00023239"/>
    </source>
</evidence>
<keyword evidence="9" id="KW-1185">Reference proteome</keyword>